<evidence type="ECO:0000313" key="2">
    <source>
        <dbReference type="Proteomes" id="UP000198561"/>
    </source>
</evidence>
<dbReference type="Proteomes" id="UP000198561">
    <property type="component" value="Unassembled WGS sequence"/>
</dbReference>
<dbReference type="InterPro" id="IPR016181">
    <property type="entry name" value="Acyl_CoA_acyltransferase"/>
</dbReference>
<dbReference type="SUPFAM" id="SSF55729">
    <property type="entry name" value="Acyl-CoA N-acyltransferases (Nat)"/>
    <property type="match status" value="1"/>
</dbReference>
<proteinExistence type="predicted"/>
<dbReference type="RefSeq" id="WP_089691207.1">
    <property type="nucleotide sequence ID" value="NZ_FNWQ01000002.1"/>
</dbReference>
<sequence>MIRRLKYHEIDFVKYAQCLKNSEQRKYSATKDFLDTTSTMPWELLVYKDYEAVMPVPFVRKYGLKIVHNPKLCQQLGVFSRKDNIDLNEAFLEYLETNYLIRAYPFNDANQLRTKIRIKKNFILYPDTYEKVYARYSPKRKRKLRLSEEVLKQSQIKTISFDKGKAFIEANTIGLSKDNDLGEFMRIFESFYLVNYLKFTAFYYQNRIINVIATYTDCNMVALLGNFNDKDYVKLSGASVLIDHLLKENINTHIFDFEGGELPNIEEFFRGFRPELRPYGIIENSKKNLLKKLGSLIIRGKFFL</sequence>
<dbReference type="OrthoDB" id="1113003at2"/>
<reference evidence="1 2" key="1">
    <citation type="submission" date="2016-10" db="EMBL/GenBank/DDBJ databases">
        <authorList>
            <person name="de Groot N.N."/>
        </authorList>
    </citation>
    <scope>NUCLEOTIDE SEQUENCE [LARGE SCALE GENOMIC DNA]</scope>
    <source>
        <strain evidence="1 2">DSM 23031</strain>
    </source>
</reference>
<gene>
    <name evidence="1" type="ORF">SAMN05421593_1717</name>
</gene>
<accession>A0A1H6HAU2</accession>
<dbReference type="AlphaFoldDB" id="A0A1H6HAU2"/>
<name>A0A1H6HAU2_CHRCI</name>
<protein>
    <recommendedName>
        <fullName evidence="3">Acetyltransferase (GNAT) domain-containing protein</fullName>
    </recommendedName>
</protein>
<evidence type="ECO:0008006" key="3">
    <source>
        <dbReference type="Google" id="ProtNLM"/>
    </source>
</evidence>
<organism evidence="1 2">
    <name type="scientific">Chryseobacterium culicis</name>
    <dbReference type="NCBI Taxonomy" id="680127"/>
    <lineage>
        <taxon>Bacteria</taxon>
        <taxon>Pseudomonadati</taxon>
        <taxon>Bacteroidota</taxon>
        <taxon>Flavobacteriia</taxon>
        <taxon>Flavobacteriales</taxon>
        <taxon>Weeksellaceae</taxon>
        <taxon>Chryseobacterium group</taxon>
        <taxon>Chryseobacterium</taxon>
    </lineage>
</organism>
<dbReference type="EMBL" id="FNWQ01000002">
    <property type="protein sequence ID" value="SEH32232.1"/>
    <property type="molecule type" value="Genomic_DNA"/>
</dbReference>
<evidence type="ECO:0000313" key="1">
    <source>
        <dbReference type="EMBL" id="SEH32232.1"/>
    </source>
</evidence>
<dbReference type="STRING" id="680127.SAMN05421593_1717"/>